<dbReference type="EMBL" id="JBFYGN010000018">
    <property type="protein sequence ID" value="MEX8194210.1"/>
    <property type="molecule type" value="Genomic_DNA"/>
</dbReference>
<accession>A0ABV3ZXU7</accession>
<keyword evidence="3" id="KW-1185">Reference proteome</keyword>
<feature type="transmembrane region" description="Helical" evidence="1">
    <location>
        <begin position="83"/>
        <end position="104"/>
    </location>
</feature>
<name>A0ABV3ZXU7_9BURK</name>
<comment type="caution">
    <text evidence="2">The sequence shown here is derived from an EMBL/GenBank/DDBJ whole genome shotgun (WGS) entry which is preliminary data.</text>
</comment>
<organism evidence="2 3">
    <name type="scientific">Comamonas guangdongensis</name>
    <dbReference type="NCBI Taxonomy" id="510515"/>
    <lineage>
        <taxon>Bacteria</taxon>
        <taxon>Pseudomonadati</taxon>
        <taxon>Pseudomonadota</taxon>
        <taxon>Betaproteobacteria</taxon>
        <taxon>Burkholderiales</taxon>
        <taxon>Comamonadaceae</taxon>
        <taxon>Comamonas</taxon>
    </lineage>
</organism>
<proteinExistence type="predicted"/>
<keyword evidence="1" id="KW-0812">Transmembrane</keyword>
<evidence type="ECO:0000256" key="1">
    <source>
        <dbReference type="SAM" id="Phobius"/>
    </source>
</evidence>
<gene>
    <name evidence="2" type="ORF">AB6724_15320</name>
</gene>
<dbReference type="InterPro" id="IPR009937">
    <property type="entry name" value="Phage_holin_3_6"/>
</dbReference>
<sequence>MNWISLLGLDVLLARWRAGLNEAAIAVEDRADLAQLEWQDHKRSLQTLAVLFIALGGLTAVALMVLSIALIVQFWDSAYRNTVAWALAGGWLLLWALALWRLLVAVKQLSHPFKLTRNELKTDWKAWKEKL</sequence>
<dbReference type="Proteomes" id="UP001561046">
    <property type="component" value="Unassembled WGS sequence"/>
</dbReference>
<protein>
    <submittedName>
        <fullName evidence="2">Phage holin family protein</fullName>
    </submittedName>
</protein>
<reference evidence="2 3" key="1">
    <citation type="journal article" date="2013" name="Int. J. Syst. Evol. Microbiol.">
        <title>Comamonas guangdongensis sp. nov., isolated from subterranean forest sediment, and emended description of the genus Comamonas.</title>
        <authorList>
            <person name="Zhang J."/>
            <person name="Wang Y."/>
            <person name="Zhou S."/>
            <person name="Wu C."/>
            <person name="He J."/>
            <person name="Li F."/>
        </authorList>
    </citation>
    <scope>NUCLEOTIDE SEQUENCE [LARGE SCALE GENOMIC DNA]</scope>
    <source>
        <strain evidence="2 3">CCTCC AB2011133</strain>
    </source>
</reference>
<evidence type="ECO:0000313" key="2">
    <source>
        <dbReference type="EMBL" id="MEX8194210.1"/>
    </source>
</evidence>
<evidence type="ECO:0000313" key="3">
    <source>
        <dbReference type="Proteomes" id="UP001561046"/>
    </source>
</evidence>
<feature type="transmembrane region" description="Helical" evidence="1">
    <location>
        <begin position="48"/>
        <end position="71"/>
    </location>
</feature>
<dbReference type="Pfam" id="PF07332">
    <property type="entry name" value="Phage_holin_3_6"/>
    <property type="match status" value="1"/>
</dbReference>
<keyword evidence="1" id="KW-1133">Transmembrane helix</keyword>
<keyword evidence="1" id="KW-0472">Membrane</keyword>